<dbReference type="AlphaFoldDB" id="A0A037ZEW5"/>
<comment type="caution">
    <text evidence="1">The sequence shown here is derived from an EMBL/GenBank/DDBJ whole genome shotgun (WGS) entry which is preliminary data.</text>
</comment>
<dbReference type="OrthoDB" id="7861307at2"/>
<dbReference type="RefSeq" id="WP_035260159.1">
    <property type="nucleotide sequence ID" value="NZ_JFKE01000005.1"/>
</dbReference>
<dbReference type="Proteomes" id="UP000026249">
    <property type="component" value="Unassembled WGS sequence"/>
</dbReference>
<proteinExistence type="predicted"/>
<dbReference type="EMBL" id="JFKE01000005">
    <property type="protein sequence ID" value="KAJ55005.1"/>
    <property type="molecule type" value="Genomic_DNA"/>
</dbReference>
<accession>A0A037ZEW5</accession>
<gene>
    <name evidence="1" type="ORF">ACMU_14710</name>
</gene>
<protein>
    <submittedName>
        <fullName evidence="1">Uncharacterized protein</fullName>
    </submittedName>
</protein>
<sequence length="140" mass="15950">MTLVWEDLRIVETDFESTPCDCCGKNTVQINGDIEDAKGQWIAFYWVRYAEGHPELDPVFRFGTGNWSEEATAEQRWCFGLAYNKDSGGARLLDLSSERGDVKAIYLDRDDILGSSFAAEAFAMWDAVFMKDSRLDDLRK</sequence>
<dbReference type="STRING" id="1454373.ACMU_14710"/>
<name>A0A037ZEW5_9RHOB</name>
<organism evidence="1 2">
    <name type="scientific">Actibacterium mucosum KCTC 23349</name>
    <dbReference type="NCBI Taxonomy" id="1454373"/>
    <lineage>
        <taxon>Bacteria</taxon>
        <taxon>Pseudomonadati</taxon>
        <taxon>Pseudomonadota</taxon>
        <taxon>Alphaproteobacteria</taxon>
        <taxon>Rhodobacterales</taxon>
        <taxon>Roseobacteraceae</taxon>
        <taxon>Actibacterium</taxon>
    </lineage>
</organism>
<evidence type="ECO:0000313" key="1">
    <source>
        <dbReference type="EMBL" id="KAJ55005.1"/>
    </source>
</evidence>
<keyword evidence="2" id="KW-1185">Reference proteome</keyword>
<reference evidence="1 2" key="1">
    <citation type="submission" date="2014-03" db="EMBL/GenBank/DDBJ databases">
        <title>Draft Genome Sequence of Actibacterium mucosum KCTC 23349, a Marine Alphaproteobacterium with Complex Ionic Requirements Isolated from Mediterranean Seawater at Malvarrosa Beach, Valencia, Spain.</title>
        <authorList>
            <person name="Arahal D.R."/>
            <person name="Shao Z."/>
            <person name="Lai Q."/>
            <person name="Pujalte M.J."/>
        </authorList>
    </citation>
    <scope>NUCLEOTIDE SEQUENCE [LARGE SCALE GENOMIC DNA]</scope>
    <source>
        <strain evidence="1 2">KCTC 23349</strain>
    </source>
</reference>
<evidence type="ECO:0000313" key="2">
    <source>
        <dbReference type="Proteomes" id="UP000026249"/>
    </source>
</evidence>